<feature type="region of interest" description="Disordered" evidence="10">
    <location>
        <begin position="1"/>
        <end position="26"/>
    </location>
</feature>
<comment type="caution">
    <text evidence="12">The sequence shown here is derived from an EMBL/GenBank/DDBJ whole genome shotgun (WGS) entry which is preliminary data.</text>
</comment>
<dbReference type="Proteomes" id="UP001500013">
    <property type="component" value="Unassembled WGS sequence"/>
</dbReference>
<comment type="pathway">
    <text evidence="1 9">Amino-acid biosynthesis; L-arginine biosynthesis; N(2)-acetyl-L-ornithine from L-glutamate: step 2/4.</text>
</comment>
<evidence type="ECO:0000313" key="13">
    <source>
        <dbReference type="Proteomes" id="UP001500013"/>
    </source>
</evidence>
<feature type="binding site" evidence="9">
    <location>
        <position position="228"/>
    </location>
    <ligand>
        <name>substrate</name>
    </ligand>
</feature>
<evidence type="ECO:0000256" key="7">
    <source>
        <dbReference type="ARBA" id="ARBA00022840"/>
    </source>
</evidence>
<dbReference type="RefSeq" id="WP_344064241.1">
    <property type="nucleotide sequence ID" value="NZ_BAAAPU010000009.1"/>
</dbReference>
<evidence type="ECO:0000259" key="11">
    <source>
        <dbReference type="Pfam" id="PF00696"/>
    </source>
</evidence>
<evidence type="ECO:0000256" key="5">
    <source>
        <dbReference type="ARBA" id="ARBA00022741"/>
    </source>
</evidence>
<feature type="compositionally biased region" description="Low complexity" evidence="10">
    <location>
        <begin position="1"/>
        <end position="13"/>
    </location>
</feature>
<name>A0ABN2SJ98_9MICO</name>
<feature type="domain" description="Aspartate/glutamate/uridylate kinase" evidence="11">
    <location>
        <begin position="66"/>
        <end position="308"/>
    </location>
</feature>
<evidence type="ECO:0000313" key="12">
    <source>
        <dbReference type="EMBL" id="GAA1986660.1"/>
    </source>
</evidence>
<dbReference type="InterPro" id="IPR037528">
    <property type="entry name" value="ArgB"/>
</dbReference>
<feature type="compositionally biased region" description="Gly residues" evidence="10">
    <location>
        <begin position="14"/>
        <end position="26"/>
    </location>
</feature>
<feature type="site" description="Transition state stabilizer" evidence="9">
    <location>
        <position position="70"/>
    </location>
</feature>
<keyword evidence="4 9" id="KW-0808">Transferase</keyword>
<comment type="subcellular location">
    <subcellularLocation>
        <location evidence="9">Cytoplasm</location>
    </subcellularLocation>
</comment>
<dbReference type="PANTHER" id="PTHR23342:SF0">
    <property type="entry name" value="N-ACETYLGLUTAMATE SYNTHASE, MITOCHONDRIAL"/>
    <property type="match status" value="1"/>
</dbReference>
<feature type="binding site" evidence="9">
    <location>
        <position position="127"/>
    </location>
    <ligand>
        <name>substrate</name>
    </ligand>
</feature>
<dbReference type="InterPro" id="IPR001048">
    <property type="entry name" value="Asp/Glu/Uridylate_kinase"/>
</dbReference>
<dbReference type="SUPFAM" id="SSF53633">
    <property type="entry name" value="Carbamate kinase-like"/>
    <property type="match status" value="1"/>
</dbReference>
<feature type="site" description="Transition state stabilizer" evidence="9">
    <location>
        <position position="289"/>
    </location>
</feature>
<reference evidence="12 13" key="1">
    <citation type="journal article" date="2019" name="Int. J. Syst. Evol. Microbiol.">
        <title>The Global Catalogue of Microorganisms (GCM) 10K type strain sequencing project: providing services to taxonomists for standard genome sequencing and annotation.</title>
        <authorList>
            <consortium name="The Broad Institute Genomics Platform"/>
            <consortium name="The Broad Institute Genome Sequencing Center for Infectious Disease"/>
            <person name="Wu L."/>
            <person name="Ma J."/>
        </authorList>
    </citation>
    <scope>NUCLEOTIDE SEQUENCE [LARGE SCALE GENOMIC DNA]</scope>
    <source>
        <strain evidence="12 13">JCM 15628</strain>
    </source>
</reference>
<protein>
    <recommendedName>
        <fullName evidence="9">Acetylglutamate kinase</fullName>
        <ecNumber evidence="9">2.7.2.8</ecNumber>
    </recommendedName>
    <alternativeName>
        <fullName evidence="9">N-acetyl-L-glutamate 5-phosphotransferase</fullName>
    </alternativeName>
    <alternativeName>
        <fullName evidence="9">NAG kinase</fullName>
        <shortName evidence="9">NAGK</shortName>
    </alternativeName>
</protein>
<comment type="function">
    <text evidence="9">Catalyzes the ATP-dependent phosphorylation of N-acetyl-L-glutamate.</text>
</comment>
<feature type="region of interest" description="Disordered" evidence="10">
    <location>
        <begin position="330"/>
        <end position="362"/>
    </location>
</feature>
<dbReference type="PANTHER" id="PTHR23342">
    <property type="entry name" value="N-ACETYLGLUTAMATE SYNTHASE"/>
    <property type="match status" value="1"/>
</dbReference>
<feature type="binding site" evidence="9">
    <location>
        <begin position="105"/>
        <end position="106"/>
    </location>
    <ligand>
        <name>substrate</name>
    </ligand>
</feature>
<dbReference type="GO" id="GO:0016301">
    <property type="term" value="F:kinase activity"/>
    <property type="evidence" value="ECO:0007669"/>
    <property type="project" value="UniProtKB-KW"/>
</dbReference>
<dbReference type="EC" id="2.7.2.8" evidence="9"/>
<dbReference type="Pfam" id="PF00696">
    <property type="entry name" value="AA_kinase"/>
    <property type="match status" value="1"/>
</dbReference>
<dbReference type="InterPro" id="IPR004662">
    <property type="entry name" value="AcgluKinase_fam"/>
</dbReference>
<dbReference type="HAMAP" id="MF_00082">
    <property type="entry name" value="ArgB"/>
    <property type="match status" value="1"/>
</dbReference>
<gene>
    <name evidence="9 12" type="primary">argB</name>
    <name evidence="12" type="ORF">GCM10009817_30200</name>
</gene>
<dbReference type="InterPro" id="IPR041727">
    <property type="entry name" value="NAGK-C"/>
</dbReference>
<evidence type="ECO:0000256" key="6">
    <source>
        <dbReference type="ARBA" id="ARBA00022777"/>
    </source>
</evidence>
<evidence type="ECO:0000256" key="2">
    <source>
        <dbReference type="ARBA" id="ARBA00022571"/>
    </source>
</evidence>
<evidence type="ECO:0000256" key="4">
    <source>
        <dbReference type="ARBA" id="ARBA00022679"/>
    </source>
</evidence>
<evidence type="ECO:0000256" key="1">
    <source>
        <dbReference type="ARBA" id="ARBA00004828"/>
    </source>
</evidence>
<dbReference type="CDD" id="cd04250">
    <property type="entry name" value="AAK_NAGK-C"/>
    <property type="match status" value="1"/>
</dbReference>
<keyword evidence="7 9" id="KW-0067">ATP-binding</keyword>
<evidence type="ECO:0000256" key="10">
    <source>
        <dbReference type="SAM" id="MobiDB-lite"/>
    </source>
</evidence>
<dbReference type="Gene3D" id="3.40.1160.10">
    <property type="entry name" value="Acetylglutamate kinase-like"/>
    <property type="match status" value="1"/>
</dbReference>
<keyword evidence="13" id="KW-1185">Reference proteome</keyword>
<evidence type="ECO:0000256" key="8">
    <source>
        <dbReference type="ARBA" id="ARBA00048141"/>
    </source>
</evidence>
<keyword evidence="5 9" id="KW-0547">Nucleotide-binding</keyword>
<accession>A0ABN2SJ98</accession>
<proteinExistence type="inferred from homology"/>
<keyword evidence="2 9" id="KW-0055">Arginine biosynthesis</keyword>
<evidence type="ECO:0000256" key="3">
    <source>
        <dbReference type="ARBA" id="ARBA00022605"/>
    </source>
</evidence>
<comment type="similarity">
    <text evidence="9">Belongs to the acetylglutamate kinase family. ArgB subfamily.</text>
</comment>
<organism evidence="12 13">
    <name type="scientific">Terrabacter lapilli</name>
    <dbReference type="NCBI Taxonomy" id="436231"/>
    <lineage>
        <taxon>Bacteria</taxon>
        <taxon>Bacillati</taxon>
        <taxon>Actinomycetota</taxon>
        <taxon>Actinomycetes</taxon>
        <taxon>Micrococcales</taxon>
        <taxon>Intrasporangiaceae</taxon>
        <taxon>Terrabacter</taxon>
    </lineage>
</organism>
<dbReference type="InterPro" id="IPR036393">
    <property type="entry name" value="AceGlu_kinase-like_sf"/>
</dbReference>
<comment type="catalytic activity">
    <reaction evidence="8 9">
        <text>N-acetyl-L-glutamate + ATP = N-acetyl-L-glutamyl 5-phosphate + ADP</text>
        <dbReference type="Rhea" id="RHEA:14629"/>
        <dbReference type="ChEBI" id="CHEBI:30616"/>
        <dbReference type="ChEBI" id="CHEBI:44337"/>
        <dbReference type="ChEBI" id="CHEBI:57936"/>
        <dbReference type="ChEBI" id="CHEBI:456216"/>
        <dbReference type="EC" id="2.7.2.8"/>
    </reaction>
</comment>
<keyword evidence="6 9" id="KW-0418">Kinase</keyword>
<keyword evidence="9" id="KW-0963">Cytoplasm</keyword>
<evidence type="ECO:0000256" key="9">
    <source>
        <dbReference type="HAMAP-Rule" id="MF_00082"/>
    </source>
</evidence>
<keyword evidence="3 9" id="KW-0028">Amino-acid biosynthesis</keyword>
<sequence length="362" mass="37123">MNAHRSTSSTSGAGTAGTAGKAGTGGGEQLTSVRGLIDAAAIRVAAGKAATLVEALPWLERFRGALVVVKYGGNAMVDDELKAAFAQDIAFLRYAGLRPVVVHGGGPQIKAMLERVGLESEFRGGLRVTTPEVMDVVRMVLTGQVGRELVGLLNQHGPIAVGLSGEDAALLGARRRGTVVDGEEVDLGLVGDVESVNPSAILDILDAGRVPVVSTVAPDLDVEGQVLNVNADTAAAAIAVALEAEKLVVLTDVEGIYADWPDRGSLLSTITVGAARELLSRVDHGMVPKLEACIRAVEGGVPQTHVVDGRKAHSILLEIFTDEGIGTMVLPEITGSAPPASRSGDAPSCPPSPSTATSEEAS</sequence>
<dbReference type="NCBIfam" id="TIGR00761">
    <property type="entry name" value="argB"/>
    <property type="match status" value="1"/>
</dbReference>
<dbReference type="EMBL" id="BAAAPU010000009">
    <property type="protein sequence ID" value="GAA1986660.1"/>
    <property type="molecule type" value="Genomic_DNA"/>
</dbReference>